<dbReference type="EMBL" id="JACJVP010000045">
    <property type="protein sequence ID" value="MBB6674329.1"/>
    <property type="molecule type" value="Genomic_DNA"/>
</dbReference>
<organism evidence="2 3">
    <name type="scientific">Cohnella nanjingensis</name>
    <dbReference type="NCBI Taxonomy" id="1387779"/>
    <lineage>
        <taxon>Bacteria</taxon>
        <taxon>Bacillati</taxon>
        <taxon>Bacillota</taxon>
        <taxon>Bacilli</taxon>
        <taxon>Bacillales</taxon>
        <taxon>Paenibacillaceae</taxon>
        <taxon>Cohnella</taxon>
    </lineage>
</organism>
<feature type="transmembrane region" description="Helical" evidence="1">
    <location>
        <begin position="24"/>
        <end position="45"/>
    </location>
</feature>
<evidence type="ECO:0000313" key="3">
    <source>
        <dbReference type="Proteomes" id="UP000547209"/>
    </source>
</evidence>
<dbReference type="AlphaFoldDB" id="A0A7X0RYB8"/>
<gene>
    <name evidence="2" type="ORF">H7C19_26960</name>
</gene>
<reference evidence="2 3" key="1">
    <citation type="submission" date="2020-08" db="EMBL/GenBank/DDBJ databases">
        <title>Cohnella phylogeny.</title>
        <authorList>
            <person name="Dunlap C."/>
        </authorList>
    </citation>
    <scope>NUCLEOTIDE SEQUENCE [LARGE SCALE GENOMIC DNA]</scope>
    <source>
        <strain evidence="2 3">DSM 28246</strain>
    </source>
</reference>
<accession>A0A7X0RYB8</accession>
<dbReference type="Proteomes" id="UP000547209">
    <property type="component" value="Unassembled WGS sequence"/>
</dbReference>
<keyword evidence="1" id="KW-1133">Transmembrane helix</keyword>
<name>A0A7X0RYB8_9BACL</name>
<proteinExistence type="predicted"/>
<dbReference type="RefSeq" id="WP_185672182.1">
    <property type="nucleotide sequence ID" value="NZ_JACJVP010000045.1"/>
</dbReference>
<keyword evidence="1" id="KW-0472">Membrane</keyword>
<keyword evidence="3" id="KW-1185">Reference proteome</keyword>
<keyword evidence="1" id="KW-0812">Transmembrane</keyword>
<sequence>MSATKKKPPISRKPQQNETVNKRALIWTGAVFLVVVIVMAVLLILNG</sequence>
<evidence type="ECO:0000313" key="2">
    <source>
        <dbReference type="EMBL" id="MBB6674329.1"/>
    </source>
</evidence>
<evidence type="ECO:0000256" key="1">
    <source>
        <dbReference type="SAM" id="Phobius"/>
    </source>
</evidence>
<protein>
    <submittedName>
        <fullName evidence="2">Uncharacterized protein</fullName>
    </submittedName>
</protein>
<comment type="caution">
    <text evidence="2">The sequence shown here is derived from an EMBL/GenBank/DDBJ whole genome shotgun (WGS) entry which is preliminary data.</text>
</comment>